<evidence type="ECO:0000256" key="5">
    <source>
        <dbReference type="ARBA" id="ARBA00022576"/>
    </source>
</evidence>
<comment type="similarity">
    <text evidence="3 11">Belongs to the GcvT family.</text>
</comment>
<keyword evidence="15" id="KW-1185">Reference proteome</keyword>
<dbReference type="EMBL" id="JAFNEN010000030">
    <property type="protein sequence ID" value="KAG8199147.1"/>
    <property type="molecule type" value="Genomic_DNA"/>
</dbReference>
<comment type="caution">
    <text evidence="14">The sequence shown here is derived from an EMBL/GenBank/DDBJ whole genome shotgun (WGS) entry which is preliminary data.</text>
</comment>
<dbReference type="PANTHER" id="PTHR43757">
    <property type="entry name" value="AMINOMETHYLTRANSFERASE"/>
    <property type="match status" value="1"/>
</dbReference>
<evidence type="ECO:0000256" key="2">
    <source>
        <dbReference type="ARBA" id="ARBA00004173"/>
    </source>
</evidence>
<keyword evidence="6 11" id="KW-0808">Transferase</keyword>
<evidence type="ECO:0000313" key="14">
    <source>
        <dbReference type="EMBL" id="KAG8199147.1"/>
    </source>
</evidence>
<evidence type="ECO:0000256" key="10">
    <source>
        <dbReference type="PIRSR" id="PIRSR006487-1"/>
    </source>
</evidence>
<comment type="catalytic activity">
    <reaction evidence="9 11">
        <text>N(6)-[(R)-S(8)-aminomethyldihydrolipoyl]-L-lysyl-[protein] + (6S)-5,6,7,8-tetrahydrofolate = N(6)-[(R)-dihydrolipoyl]-L-lysyl-[protein] + (6R)-5,10-methylene-5,6,7,8-tetrahydrofolate + NH4(+)</text>
        <dbReference type="Rhea" id="RHEA:16945"/>
        <dbReference type="Rhea" id="RHEA-COMP:10475"/>
        <dbReference type="Rhea" id="RHEA-COMP:10492"/>
        <dbReference type="ChEBI" id="CHEBI:15636"/>
        <dbReference type="ChEBI" id="CHEBI:28938"/>
        <dbReference type="ChEBI" id="CHEBI:57453"/>
        <dbReference type="ChEBI" id="CHEBI:83100"/>
        <dbReference type="ChEBI" id="CHEBI:83143"/>
        <dbReference type="EC" id="2.1.2.10"/>
    </reaction>
</comment>
<feature type="domain" description="GCVT N-terminal" evidence="12">
    <location>
        <begin position="38"/>
        <end position="298"/>
    </location>
</feature>
<evidence type="ECO:0000256" key="11">
    <source>
        <dbReference type="RuleBase" id="RU003981"/>
    </source>
</evidence>
<feature type="domain" description="Aminomethyltransferase C-terminal" evidence="13">
    <location>
        <begin position="322"/>
        <end position="399"/>
    </location>
</feature>
<dbReference type="InterPro" id="IPR013977">
    <property type="entry name" value="GcvT_C"/>
</dbReference>
<dbReference type="GO" id="GO:0005960">
    <property type="term" value="C:glycine cleavage complex"/>
    <property type="evidence" value="ECO:0007669"/>
    <property type="project" value="InterPro"/>
</dbReference>
<dbReference type="PIRSF" id="PIRSF006487">
    <property type="entry name" value="GcvT"/>
    <property type="match status" value="1"/>
</dbReference>
<dbReference type="Pfam" id="PF01571">
    <property type="entry name" value="GCV_T"/>
    <property type="match status" value="1"/>
</dbReference>
<gene>
    <name evidence="14" type="ORF">JTE90_015981</name>
</gene>
<dbReference type="NCBIfam" id="NF001567">
    <property type="entry name" value="PRK00389.1"/>
    <property type="match status" value="1"/>
</dbReference>
<protein>
    <recommendedName>
        <fullName evidence="11">Aminomethyltransferase</fullName>
        <ecNumber evidence="11">2.1.2.10</ecNumber>
    </recommendedName>
    <alternativeName>
        <fullName evidence="11">Glycine cleavage system T protein</fullName>
    </alternativeName>
</protein>
<comment type="function">
    <text evidence="1 11">The glycine cleavage system catalyzes the degradation of glycine.</text>
</comment>
<evidence type="ECO:0000313" key="15">
    <source>
        <dbReference type="Proteomes" id="UP000827092"/>
    </source>
</evidence>
<proteinExistence type="inferred from homology"/>
<dbReference type="NCBIfam" id="TIGR00528">
    <property type="entry name" value="gcvT"/>
    <property type="match status" value="1"/>
</dbReference>
<keyword evidence="5 11" id="KW-0032">Aminotransferase</keyword>
<dbReference type="InterPro" id="IPR006223">
    <property type="entry name" value="GcvT"/>
</dbReference>
<evidence type="ECO:0000256" key="8">
    <source>
        <dbReference type="ARBA" id="ARBA00023128"/>
    </source>
</evidence>
<evidence type="ECO:0000259" key="13">
    <source>
        <dbReference type="Pfam" id="PF08669"/>
    </source>
</evidence>
<dbReference type="GO" id="GO:0006546">
    <property type="term" value="P:glycine catabolic process"/>
    <property type="evidence" value="ECO:0007669"/>
    <property type="project" value="InterPro"/>
</dbReference>
<dbReference type="InterPro" id="IPR027266">
    <property type="entry name" value="TrmE/GcvT-like"/>
</dbReference>
<dbReference type="InterPro" id="IPR028896">
    <property type="entry name" value="GcvT/YgfZ/DmdA"/>
</dbReference>
<keyword evidence="8 11" id="KW-0496">Mitochondrion</keyword>
<dbReference type="Pfam" id="PF08669">
    <property type="entry name" value="GCV_T_C"/>
    <property type="match status" value="1"/>
</dbReference>
<evidence type="ECO:0000256" key="7">
    <source>
        <dbReference type="ARBA" id="ARBA00022946"/>
    </source>
</evidence>
<comment type="subunit">
    <text evidence="4 11">The glycine cleavage system is composed of four proteins: P, T, L and H.</text>
</comment>
<keyword evidence="7 11" id="KW-0809">Transit peptide</keyword>
<reference evidence="14 15" key="1">
    <citation type="journal article" date="2022" name="Nat. Ecol. Evol.">
        <title>A masculinizing supergene underlies an exaggerated male reproductive morph in a spider.</title>
        <authorList>
            <person name="Hendrickx F."/>
            <person name="De Corte Z."/>
            <person name="Sonet G."/>
            <person name="Van Belleghem S.M."/>
            <person name="Kostlbacher S."/>
            <person name="Vangestel C."/>
        </authorList>
    </citation>
    <scope>NUCLEOTIDE SEQUENCE [LARGE SCALE GENOMIC DNA]</scope>
    <source>
        <strain evidence="14">W744_W776</strain>
    </source>
</reference>
<evidence type="ECO:0000259" key="12">
    <source>
        <dbReference type="Pfam" id="PF01571"/>
    </source>
</evidence>
<accession>A0AAV6VR31</accession>
<dbReference type="GO" id="GO:0005739">
    <property type="term" value="C:mitochondrion"/>
    <property type="evidence" value="ECO:0007669"/>
    <property type="project" value="UniProtKB-SubCell"/>
</dbReference>
<dbReference type="SUPFAM" id="SSF103025">
    <property type="entry name" value="Folate-binding domain"/>
    <property type="match status" value="1"/>
</dbReference>
<evidence type="ECO:0000256" key="6">
    <source>
        <dbReference type="ARBA" id="ARBA00022679"/>
    </source>
</evidence>
<dbReference type="Gene3D" id="3.30.1360.120">
    <property type="entry name" value="Probable tRNA modification gtpase trme, domain 1"/>
    <property type="match status" value="1"/>
</dbReference>
<dbReference type="FunFam" id="4.10.1250.10:FF:000002">
    <property type="entry name" value="Aminomethyltransferase"/>
    <property type="match status" value="1"/>
</dbReference>
<dbReference type="GO" id="GO:0004047">
    <property type="term" value="F:aminomethyltransferase activity"/>
    <property type="evidence" value="ECO:0007669"/>
    <property type="project" value="UniProtKB-EC"/>
</dbReference>
<dbReference type="Gene3D" id="4.10.1250.10">
    <property type="entry name" value="Aminomethyltransferase fragment"/>
    <property type="match status" value="1"/>
</dbReference>
<dbReference type="Gene3D" id="3.30.70.1400">
    <property type="entry name" value="Aminomethyltransferase beta-barrel domains"/>
    <property type="match status" value="1"/>
</dbReference>
<dbReference type="GO" id="GO:0008483">
    <property type="term" value="F:transaminase activity"/>
    <property type="evidence" value="ECO:0007669"/>
    <property type="project" value="UniProtKB-KW"/>
</dbReference>
<sequence length="406" mass="44416">MNHYLSHSCRKLLAPTISALIRNIGCFYSTGGGKKVFLHDFHAEKNAKFVDFAGFQMPIQYPDLSISASHRHTREHVSIFDVSHMLQTRVFGKDKIKYIESLVVSDIQGLNVNQGTLTVFTNPNGGIIDDLIVTKTEGDFLYIVSNAGCADKDLAHLQKRKDEFKSKGADLDLEVVSDRALLAIQGPGTSKVLQPLVKIDMSLLTFMTTAVTSICGVEDCRVTRCGYTGEDGTEISIPAEKSRFILESLLASKEDNVKLAGLGARDTLRLEGGLCLYGNDITDETTPIEAGLAWTIGKRRRIDGGFPGSDVILKQLKEKPTKKRVGFLSNGPCPRAGTEIMNEAGNIIGTITSGCPSPCLKQNISMGYVDNAFSKIGTSVNFLIHKKRIEGCVSKMPFVPTKYFIK</sequence>
<dbReference type="EC" id="2.1.2.10" evidence="11"/>
<evidence type="ECO:0000256" key="3">
    <source>
        <dbReference type="ARBA" id="ARBA00008609"/>
    </source>
</evidence>
<dbReference type="InterPro" id="IPR029043">
    <property type="entry name" value="GcvT/YgfZ_C"/>
</dbReference>
<dbReference type="FunFam" id="2.40.30.110:FF:000002">
    <property type="entry name" value="Aminomethyltransferase"/>
    <property type="match status" value="1"/>
</dbReference>
<dbReference type="PANTHER" id="PTHR43757:SF16">
    <property type="entry name" value="AMINOMETHYLTRANSFERASE, MITOCHONDRIAL"/>
    <property type="match status" value="1"/>
</dbReference>
<comment type="subcellular location">
    <subcellularLocation>
        <location evidence="2 11">Mitochondrion</location>
    </subcellularLocation>
</comment>
<dbReference type="Proteomes" id="UP000827092">
    <property type="component" value="Unassembled WGS sequence"/>
</dbReference>
<name>A0AAV6VR31_9ARAC</name>
<organism evidence="14 15">
    <name type="scientific">Oedothorax gibbosus</name>
    <dbReference type="NCBI Taxonomy" id="931172"/>
    <lineage>
        <taxon>Eukaryota</taxon>
        <taxon>Metazoa</taxon>
        <taxon>Ecdysozoa</taxon>
        <taxon>Arthropoda</taxon>
        <taxon>Chelicerata</taxon>
        <taxon>Arachnida</taxon>
        <taxon>Araneae</taxon>
        <taxon>Araneomorphae</taxon>
        <taxon>Entelegynae</taxon>
        <taxon>Araneoidea</taxon>
        <taxon>Linyphiidae</taxon>
        <taxon>Erigoninae</taxon>
        <taxon>Oedothorax</taxon>
    </lineage>
</organism>
<dbReference type="Gene3D" id="2.40.30.110">
    <property type="entry name" value="Aminomethyltransferase beta-barrel domains"/>
    <property type="match status" value="1"/>
</dbReference>
<feature type="binding site" evidence="10">
    <location>
        <position position="234"/>
    </location>
    <ligand>
        <name>substrate</name>
    </ligand>
</feature>
<evidence type="ECO:0000256" key="9">
    <source>
        <dbReference type="ARBA" id="ARBA00047665"/>
    </source>
</evidence>
<evidence type="ECO:0000256" key="4">
    <source>
        <dbReference type="ARBA" id="ARBA00011690"/>
    </source>
</evidence>
<dbReference type="SUPFAM" id="SSF101790">
    <property type="entry name" value="Aminomethyltransferase beta-barrel domain"/>
    <property type="match status" value="1"/>
</dbReference>
<dbReference type="AlphaFoldDB" id="A0AAV6VR31"/>
<dbReference type="InterPro" id="IPR006222">
    <property type="entry name" value="GCVT_N"/>
</dbReference>
<dbReference type="FunFam" id="3.30.70.1400:FF:000001">
    <property type="entry name" value="Aminomethyltransferase"/>
    <property type="match status" value="1"/>
</dbReference>
<evidence type="ECO:0000256" key="1">
    <source>
        <dbReference type="ARBA" id="ARBA00003631"/>
    </source>
</evidence>